<dbReference type="Proteomes" id="UP000050580">
    <property type="component" value="Unassembled WGS sequence"/>
</dbReference>
<name>A0A0U1Q2M7_9BURK</name>
<gene>
    <name evidence="3" type="ORF">AAV94_00865</name>
</gene>
<evidence type="ECO:0000256" key="1">
    <source>
        <dbReference type="SAM" id="SignalP"/>
    </source>
</evidence>
<comment type="caution">
    <text evidence="3">The sequence shown here is derived from an EMBL/GenBank/DDBJ whole genome shotgun (WGS) entry which is preliminary data.</text>
</comment>
<keyword evidence="4" id="KW-1185">Reference proteome</keyword>
<keyword evidence="1" id="KW-0732">Signal</keyword>
<proteinExistence type="predicted"/>
<accession>A0A0U1Q2M7</accession>
<reference evidence="3 4" key="1">
    <citation type="submission" date="2015-05" db="EMBL/GenBank/DDBJ databases">
        <title>Draft genome sequence of Lampropedia sp. CT6, isolated from the microbial mat of a hot water spring, located at Manikaran, India.</title>
        <authorList>
            <person name="Tripathi C."/>
            <person name="Rani P."/>
            <person name="Mahato N.K."/>
            <person name="Lal R."/>
        </authorList>
    </citation>
    <scope>NUCLEOTIDE SEQUENCE [LARGE SCALE GENOMIC DNA]</scope>
    <source>
        <strain evidence="3 4">CT6</strain>
    </source>
</reference>
<feature type="chain" id="PRO_5006713097" description="DUF4139 domain-containing protein" evidence="1">
    <location>
        <begin position="28"/>
        <end position="484"/>
    </location>
</feature>
<sequence>MPAMTHPFRLACLAAALSTLCAQPVSAAADAETSSGAADREAIAVTIYNESLALVREERRLPLRQGLNHIALKEVSAQIMPETASLRALDGAALTLLEQNFDFDLLSSHALLDKYVGRSVTTIHTNPATGKETREQATLLANNDGPILQYADRIETGLPAGTRLAFDGVPANLRDRPTLVVTLEAADAGTRNVDLSYLTGGLGWKADYVATLSQDESTLDLAGWVTLTNQSGASYENARLQLVAGDVGRAAPDVKVMRSMAAEMAMPAAAPLQQEGLFEYHLYTLPRPTTIADNQTKQVALLSAKSVPVRKEYRMQGAQHWYYNLRDGGSSPELGDKRKVDVFVEFDNKDGDLGVPLPKGIVRVYKDDSQQRALFVGEDRIDHTAKDEQVRLKLGSAFDLNGTWKHTDSKKISDNVYEMAFRIELRNAKDVPATIKVVEPIPGRWEILQESHPHSKPTAHLAQWQIEVPAEGQAALDYTVRITY</sequence>
<dbReference type="RefSeq" id="WP_046740438.1">
    <property type="nucleotide sequence ID" value="NZ_LBNQ01000009.1"/>
</dbReference>
<dbReference type="AlphaFoldDB" id="A0A0U1Q2M7"/>
<protein>
    <recommendedName>
        <fullName evidence="2">DUF4139 domain-containing protein</fullName>
    </recommendedName>
</protein>
<evidence type="ECO:0000313" key="4">
    <source>
        <dbReference type="Proteomes" id="UP000050580"/>
    </source>
</evidence>
<dbReference type="PANTHER" id="PTHR38075">
    <property type="entry name" value="DUF4139 DOMAIN-CONTAINING PROTEIN"/>
    <property type="match status" value="1"/>
</dbReference>
<organism evidence="3 4">
    <name type="scientific">Lampropedia cohaerens</name>
    <dbReference type="NCBI Taxonomy" id="1610491"/>
    <lineage>
        <taxon>Bacteria</taxon>
        <taxon>Pseudomonadati</taxon>
        <taxon>Pseudomonadota</taxon>
        <taxon>Betaproteobacteria</taxon>
        <taxon>Burkholderiales</taxon>
        <taxon>Comamonadaceae</taxon>
        <taxon>Lampropedia</taxon>
    </lineage>
</organism>
<dbReference type="PANTHER" id="PTHR38075:SF1">
    <property type="entry name" value="DUF4139 DOMAIN-CONTAINING PROTEIN"/>
    <property type="match status" value="1"/>
</dbReference>
<evidence type="ECO:0000313" key="3">
    <source>
        <dbReference type="EMBL" id="KKW69004.1"/>
    </source>
</evidence>
<evidence type="ECO:0000259" key="2">
    <source>
        <dbReference type="Pfam" id="PF13598"/>
    </source>
</evidence>
<dbReference type="Pfam" id="PF13598">
    <property type="entry name" value="DUF4139"/>
    <property type="match status" value="1"/>
</dbReference>
<dbReference type="OrthoDB" id="9808067at2"/>
<feature type="signal peptide" evidence="1">
    <location>
        <begin position="1"/>
        <end position="27"/>
    </location>
</feature>
<dbReference type="PATRIC" id="fig|1610491.3.peg.178"/>
<dbReference type="InterPro" id="IPR037291">
    <property type="entry name" value="DUF4139"/>
</dbReference>
<feature type="domain" description="DUF4139" evidence="2">
    <location>
        <begin position="193"/>
        <end position="484"/>
    </location>
</feature>
<dbReference type="EMBL" id="LBNQ01000009">
    <property type="protein sequence ID" value="KKW69004.1"/>
    <property type="molecule type" value="Genomic_DNA"/>
</dbReference>